<name>A0A166WKR6_9AGAM</name>
<evidence type="ECO:0000313" key="2">
    <source>
        <dbReference type="EMBL" id="KZP33857.1"/>
    </source>
</evidence>
<sequence length="84" mass="9271">MSFLNRSPSLESIASSALSTSDEDFKLDPMPIDPTCTTSPVQHPTAPERCSNEGVAIEAKRPAYSEHARFFLPAENIFFVVRIT</sequence>
<feature type="compositionally biased region" description="Polar residues" evidence="1">
    <location>
        <begin position="1"/>
        <end position="20"/>
    </location>
</feature>
<dbReference type="Proteomes" id="UP000076532">
    <property type="component" value="Unassembled WGS sequence"/>
</dbReference>
<reference evidence="2 3" key="1">
    <citation type="journal article" date="2016" name="Mol. Biol. Evol.">
        <title>Comparative Genomics of Early-Diverging Mushroom-Forming Fungi Provides Insights into the Origins of Lignocellulose Decay Capabilities.</title>
        <authorList>
            <person name="Nagy L.G."/>
            <person name="Riley R."/>
            <person name="Tritt A."/>
            <person name="Adam C."/>
            <person name="Daum C."/>
            <person name="Floudas D."/>
            <person name="Sun H."/>
            <person name="Yadav J.S."/>
            <person name="Pangilinan J."/>
            <person name="Larsson K.H."/>
            <person name="Matsuura K."/>
            <person name="Barry K."/>
            <person name="Labutti K."/>
            <person name="Kuo R."/>
            <person name="Ohm R.A."/>
            <person name="Bhattacharya S.S."/>
            <person name="Shirouzu T."/>
            <person name="Yoshinaga Y."/>
            <person name="Martin F.M."/>
            <person name="Grigoriev I.V."/>
            <person name="Hibbett D.S."/>
        </authorList>
    </citation>
    <scope>NUCLEOTIDE SEQUENCE [LARGE SCALE GENOMIC DNA]</scope>
    <source>
        <strain evidence="2 3">CBS 109695</strain>
    </source>
</reference>
<feature type="non-terminal residue" evidence="2">
    <location>
        <position position="84"/>
    </location>
</feature>
<organism evidence="2 3">
    <name type="scientific">Athelia psychrophila</name>
    <dbReference type="NCBI Taxonomy" id="1759441"/>
    <lineage>
        <taxon>Eukaryota</taxon>
        <taxon>Fungi</taxon>
        <taxon>Dikarya</taxon>
        <taxon>Basidiomycota</taxon>
        <taxon>Agaricomycotina</taxon>
        <taxon>Agaricomycetes</taxon>
        <taxon>Agaricomycetidae</taxon>
        <taxon>Atheliales</taxon>
        <taxon>Atheliaceae</taxon>
        <taxon>Athelia</taxon>
    </lineage>
</organism>
<evidence type="ECO:0000256" key="1">
    <source>
        <dbReference type="SAM" id="MobiDB-lite"/>
    </source>
</evidence>
<proteinExistence type="predicted"/>
<protein>
    <submittedName>
        <fullName evidence="2">Uncharacterized protein</fullName>
    </submittedName>
</protein>
<evidence type="ECO:0000313" key="3">
    <source>
        <dbReference type="Proteomes" id="UP000076532"/>
    </source>
</evidence>
<gene>
    <name evidence="2" type="ORF">FIBSPDRAFT_847016</name>
</gene>
<dbReference type="AlphaFoldDB" id="A0A166WKR6"/>
<keyword evidence="3" id="KW-1185">Reference proteome</keyword>
<dbReference type="EMBL" id="KV417481">
    <property type="protein sequence ID" value="KZP33857.1"/>
    <property type="molecule type" value="Genomic_DNA"/>
</dbReference>
<feature type="region of interest" description="Disordered" evidence="1">
    <location>
        <begin position="1"/>
        <end position="52"/>
    </location>
</feature>
<accession>A0A166WKR6</accession>